<keyword evidence="2" id="KW-1185">Reference proteome</keyword>
<organism evidence="1 2">
    <name type="scientific">Chryseobacterium candidae</name>
    <dbReference type="NCBI Taxonomy" id="1978493"/>
    <lineage>
        <taxon>Bacteria</taxon>
        <taxon>Pseudomonadati</taxon>
        <taxon>Bacteroidota</taxon>
        <taxon>Flavobacteriia</taxon>
        <taxon>Flavobacteriales</taxon>
        <taxon>Weeksellaceae</taxon>
        <taxon>Chryseobacterium group</taxon>
        <taxon>Chryseobacterium</taxon>
    </lineage>
</organism>
<comment type="caution">
    <text evidence="1">The sequence shown here is derived from an EMBL/GenBank/DDBJ whole genome shotgun (WGS) entry which is preliminary data.</text>
</comment>
<dbReference type="SUPFAM" id="SSF48295">
    <property type="entry name" value="TrpR-like"/>
    <property type="match status" value="1"/>
</dbReference>
<evidence type="ECO:0000313" key="2">
    <source>
        <dbReference type="Proteomes" id="UP000306038"/>
    </source>
</evidence>
<gene>
    <name evidence="1" type="ORF">EK417_14305</name>
</gene>
<proteinExistence type="predicted"/>
<dbReference type="EMBL" id="SDLV01000029">
    <property type="protein sequence ID" value="THV57873.1"/>
    <property type="molecule type" value="Genomic_DNA"/>
</dbReference>
<sequence length="108" mass="12845">MKMNKPNYKLIYSDIINEKYPSKKKQCSNFLNKDELTVLDVININRIIFGSTEVNAKENQKFKSYDQNTISRILTYQKENKFTNSQTAIEFKMSRNTLTSWKKKYSIK</sequence>
<evidence type="ECO:0000313" key="1">
    <source>
        <dbReference type="EMBL" id="THV57873.1"/>
    </source>
</evidence>
<accession>A0ABY2R6Q5</accession>
<protein>
    <submittedName>
        <fullName evidence="1">Helix-turn-helix domain-containing protein</fullName>
    </submittedName>
</protein>
<name>A0ABY2R6Q5_9FLAO</name>
<reference evidence="1 2" key="1">
    <citation type="submission" date="2019-01" db="EMBL/GenBank/DDBJ databases">
        <authorList>
            <person name="B I."/>
            <person name="Ch S."/>
            <person name="Ch V.R."/>
        </authorList>
    </citation>
    <scope>NUCLEOTIDE SEQUENCE [LARGE SCALE GENOMIC DNA]</scope>
    <source>
        <strain evidence="1 2">JC507</strain>
    </source>
</reference>
<dbReference type="Proteomes" id="UP000306038">
    <property type="component" value="Unassembled WGS sequence"/>
</dbReference>
<dbReference type="InterPro" id="IPR010921">
    <property type="entry name" value="Trp_repressor/repl_initiator"/>
</dbReference>